<dbReference type="GO" id="GO:0009361">
    <property type="term" value="C:succinate-CoA ligase complex (ADP-forming)"/>
    <property type="evidence" value="ECO:0007669"/>
    <property type="project" value="TreeGrafter"/>
</dbReference>
<accession>A0A964BP74</accession>
<dbReference type="GO" id="GO:0000166">
    <property type="term" value="F:nucleotide binding"/>
    <property type="evidence" value="ECO:0007669"/>
    <property type="project" value="UniProtKB-KW"/>
</dbReference>
<evidence type="ECO:0000256" key="1">
    <source>
        <dbReference type="ARBA" id="ARBA00022598"/>
    </source>
</evidence>
<dbReference type="InterPro" id="IPR016102">
    <property type="entry name" value="Succinyl-CoA_synth-like"/>
</dbReference>
<dbReference type="SUPFAM" id="SSF52210">
    <property type="entry name" value="Succinyl-CoA synthetase domains"/>
    <property type="match status" value="1"/>
</dbReference>
<evidence type="ECO:0000313" key="5">
    <source>
        <dbReference type="Proteomes" id="UP000729733"/>
    </source>
</evidence>
<dbReference type="Gene3D" id="3.40.50.261">
    <property type="entry name" value="Succinyl-CoA synthetase domains"/>
    <property type="match status" value="1"/>
</dbReference>
<dbReference type="AlphaFoldDB" id="A0A964BP74"/>
<dbReference type="GO" id="GO:0004775">
    <property type="term" value="F:succinate-CoA ligase (ADP-forming) activity"/>
    <property type="evidence" value="ECO:0007669"/>
    <property type="project" value="TreeGrafter"/>
</dbReference>
<dbReference type="Gene3D" id="3.40.50.720">
    <property type="entry name" value="NAD(P)-binding Rossmann-like Domain"/>
    <property type="match status" value="1"/>
</dbReference>
<organism evidence="4 5">
    <name type="scientific">Waterburya agarophytonicola KI4</name>
    <dbReference type="NCBI Taxonomy" id="2874699"/>
    <lineage>
        <taxon>Bacteria</taxon>
        <taxon>Bacillati</taxon>
        <taxon>Cyanobacteriota</taxon>
        <taxon>Cyanophyceae</taxon>
        <taxon>Pleurocapsales</taxon>
        <taxon>Hyellaceae</taxon>
        <taxon>Waterburya</taxon>
        <taxon>Waterburya agarophytonicola</taxon>
    </lineage>
</organism>
<sequence>MNWSSPNKVIIQGITELEAAFYAVQMKTYGTEVIAGVSPGRGGTKVEDIPVFDLVEQVLTITDKIDTSLIFVPPYQVLDAVKEAIATGIRRVIILTSNIAPLDTIEIIKHAQAHNTLILGPGSDGITLPDQVWLGRLQPHFYQPGNIGSISTSRDLSYEVAAELNQAGMGQSIVVGLGNDHIIGSNLLQWLSILEEDPQTDAIIFIGERIKQTEEILAHCRDAGCHKPIIAYVAGLKTPQERIFRDAVTIISNHLSASIPVASQERRIINKLKKVGVRVAKRPSEIPSLLSEMLHSNKI</sequence>
<keyword evidence="1" id="KW-0436">Ligase</keyword>
<dbReference type="PANTHER" id="PTHR11117">
    <property type="entry name" value="SUCCINYL-COA LIGASE SUBUNIT ALPHA"/>
    <property type="match status" value="1"/>
</dbReference>
<proteinExistence type="predicted"/>
<evidence type="ECO:0000256" key="2">
    <source>
        <dbReference type="ARBA" id="ARBA00022741"/>
    </source>
</evidence>
<comment type="caution">
    <text evidence="4">The sequence shown here is derived from an EMBL/GenBank/DDBJ whole genome shotgun (WGS) entry which is preliminary data.</text>
</comment>
<protein>
    <submittedName>
        <fullName evidence="4">CoA-binding protein</fullName>
    </submittedName>
</protein>
<reference evidence="4" key="1">
    <citation type="journal article" date="2021" name="Antonie Van Leeuwenhoek">
        <title>Draft genome and description of Waterburya agarophytonicola gen. nov. sp. nov. (Pleurocapsales, Cyanobacteria): a seaweed symbiont.</title>
        <authorList>
            <person name="Bonthond G."/>
            <person name="Shalygin S."/>
            <person name="Bayer T."/>
            <person name="Weinberger F."/>
        </authorList>
    </citation>
    <scope>NUCLEOTIDE SEQUENCE</scope>
    <source>
        <strain evidence="4">KI4</strain>
    </source>
</reference>
<evidence type="ECO:0000259" key="3">
    <source>
        <dbReference type="SMART" id="SM00881"/>
    </source>
</evidence>
<dbReference type="InterPro" id="IPR032875">
    <property type="entry name" value="Succ_CoA_lig_flav_dom"/>
</dbReference>
<dbReference type="Pfam" id="PF13607">
    <property type="entry name" value="Succ_CoA_lig"/>
    <property type="match status" value="1"/>
</dbReference>
<dbReference type="SUPFAM" id="SSF51735">
    <property type="entry name" value="NAD(P)-binding Rossmann-fold domains"/>
    <property type="match status" value="1"/>
</dbReference>
<dbReference type="Proteomes" id="UP000729733">
    <property type="component" value="Unassembled WGS sequence"/>
</dbReference>
<keyword evidence="2" id="KW-0547">Nucleotide-binding</keyword>
<dbReference type="SMART" id="SM00881">
    <property type="entry name" value="CoA_binding"/>
    <property type="match status" value="1"/>
</dbReference>
<dbReference type="PIRSF" id="PIRSF001553">
    <property type="entry name" value="SucCS_alpha"/>
    <property type="match status" value="1"/>
</dbReference>
<dbReference type="GO" id="GO:0004776">
    <property type="term" value="F:succinate-CoA ligase (GDP-forming) activity"/>
    <property type="evidence" value="ECO:0007669"/>
    <property type="project" value="TreeGrafter"/>
</dbReference>
<dbReference type="InterPro" id="IPR003781">
    <property type="entry name" value="CoA-bd"/>
</dbReference>
<dbReference type="PANTHER" id="PTHR11117:SF2">
    <property type="entry name" value="SUCCINATE--COA LIGASE [ADP_GDP-FORMING] SUBUNIT ALPHA, MITOCHONDRIAL"/>
    <property type="match status" value="1"/>
</dbReference>
<dbReference type="GO" id="GO:0006099">
    <property type="term" value="P:tricarboxylic acid cycle"/>
    <property type="evidence" value="ECO:0007669"/>
    <property type="project" value="TreeGrafter"/>
</dbReference>
<name>A0A964BP74_9CYAN</name>
<evidence type="ECO:0000313" key="4">
    <source>
        <dbReference type="EMBL" id="MCC0175370.1"/>
    </source>
</evidence>
<keyword evidence="5" id="KW-1185">Reference proteome</keyword>
<gene>
    <name evidence="4" type="ORF">I4641_00045</name>
</gene>
<feature type="domain" description="CoA-binding" evidence="3">
    <location>
        <begin position="3"/>
        <end position="99"/>
    </location>
</feature>
<dbReference type="InterPro" id="IPR005810">
    <property type="entry name" value="CoA_lig_alpha"/>
</dbReference>
<dbReference type="InterPro" id="IPR036291">
    <property type="entry name" value="NAD(P)-bd_dom_sf"/>
</dbReference>
<dbReference type="EMBL" id="JADWDC010000001">
    <property type="protein sequence ID" value="MCC0175370.1"/>
    <property type="molecule type" value="Genomic_DNA"/>
</dbReference>
<dbReference type="Pfam" id="PF02629">
    <property type="entry name" value="CoA_binding"/>
    <property type="match status" value="1"/>
</dbReference>